<evidence type="ECO:0000313" key="3">
    <source>
        <dbReference type="Proteomes" id="UP000019267"/>
    </source>
</evidence>
<evidence type="ECO:0008006" key="4">
    <source>
        <dbReference type="Google" id="ProtNLM"/>
    </source>
</evidence>
<dbReference type="STRING" id="1276246.SCULI_v1c06030"/>
<feature type="chain" id="PRO_5004877321" description="Lipoprotein" evidence="1">
    <location>
        <begin position="26"/>
        <end position="452"/>
    </location>
</feature>
<name>W6AGX9_9MOLU</name>
<keyword evidence="1" id="KW-0732">Signal</keyword>
<dbReference type="AlphaFoldDB" id="W6AGX9"/>
<feature type="signal peptide" evidence="1">
    <location>
        <begin position="1"/>
        <end position="25"/>
    </location>
</feature>
<dbReference type="EMBL" id="CP006681">
    <property type="protein sequence ID" value="AHI52944.1"/>
    <property type="molecule type" value="Genomic_DNA"/>
</dbReference>
<dbReference type="KEGG" id="scq:SCULI_v1c06030"/>
<sequence>MLKRILSSTLLIHLFTLPVITIACASPNYKPYEQKFNNYITDKFDKLDEVYNSDQEVINTFVQFSSNFKEFNVGTFDNSCNEQKPTNCIDDKFYSNIESNEIIDRYSKRFLLKFYKVENQHIKNITFSNPSVVVNFGHKLDQGLLNENQFSVSYGNELEIVLNKSNEFSNFQISIEPFDNFNNLIDNQFLKTSISQNGVINILPRKRWNEIAEREKIKFYISATSKAELSKKHGIDFYVIMNGEIQTIELDESTPLESSYPPNIWIKFKIKDPKNQISLNVSENKNLTFRIDQEQKTIEIKFILVKSVKLFFAIRDDNYLYHDLNISVNVFTIEYDFVMINEDIIDIDNSQIVSDVKIKDFKVNSNFLYEGKISIHHNSPLIFDFNLEINVENYKIILKPYKLETNLTEYIIYIQKIGSLRASEINVGDILSFEMIPRNNYFKAFWLKMKFI</sequence>
<proteinExistence type="predicted"/>
<protein>
    <recommendedName>
        <fullName evidence="4">Lipoprotein</fullName>
    </recommendedName>
</protein>
<dbReference type="RefSeq" id="WP_025363179.1">
    <property type="nucleotide sequence ID" value="NZ_CP006681.1"/>
</dbReference>
<dbReference type="Proteomes" id="UP000019267">
    <property type="component" value="Chromosome"/>
</dbReference>
<dbReference type="PATRIC" id="fig|1276246.3.peg.602"/>
<accession>W6AGX9</accession>
<dbReference type="PROSITE" id="PS51257">
    <property type="entry name" value="PROKAR_LIPOPROTEIN"/>
    <property type="match status" value="1"/>
</dbReference>
<organism evidence="2 3">
    <name type="scientific">Spiroplasma culicicola AES-1</name>
    <dbReference type="NCBI Taxonomy" id="1276246"/>
    <lineage>
        <taxon>Bacteria</taxon>
        <taxon>Bacillati</taxon>
        <taxon>Mycoplasmatota</taxon>
        <taxon>Mollicutes</taxon>
        <taxon>Entomoplasmatales</taxon>
        <taxon>Spiroplasmataceae</taxon>
        <taxon>Spiroplasma</taxon>
    </lineage>
</organism>
<reference evidence="2 3" key="1">
    <citation type="journal article" date="2014" name="Genome Biol. Evol.">
        <title>Molecular evolution of the substrate utilization strategies and putative virulence factors in mosquito-associated Spiroplasma species.</title>
        <authorList>
            <person name="Chang T.H."/>
            <person name="Lo W.S."/>
            <person name="Ku C."/>
            <person name="Chen L.L."/>
            <person name="Kuo C.H."/>
        </authorList>
    </citation>
    <scope>NUCLEOTIDE SEQUENCE [LARGE SCALE GENOMIC DNA]</scope>
    <source>
        <strain evidence="2">AES-1</strain>
    </source>
</reference>
<gene>
    <name evidence="2" type="ORF">SCULI_v1c06030</name>
</gene>
<evidence type="ECO:0000256" key="1">
    <source>
        <dbReference type="SAM" id="SignalP"/>
    </source>
</evidence>
<keyword evidence="3" id="KW-1185">Reference proteome</keyword>
<dbReference type="HOGENOM" id="CLU_605346_0_0_14"/>
<evidence type="ECO:0000313" key="2">
    <source>
        <dbReference type="EMBL" id="AHI52944.1"/>
    </source>
</evidence>